<name>A0A8J2R9F0_9CRUS</name>
<feature type="domain" description="Ig-like" evidence="12">
    <location>
        <begin position="251"/>
        <end position="341"/>
    </location>
</feature>
<dbReference type="GO" id="GO:0043005">
    <property type="term" value="C:neuron projection"/>
    <property type="evidence" value="ECO:0007669"/>
    <property type="project" value="TreeGrafter"/>
</dbReference>
<feature type="transmembrane region" description="Helical" evidence="10">
    <location>
        <begin position="443"/>
        <end position="463"/>
    </location>
</feature>
<dbReference type="GO" id="GO:0005886">
    <property type="term" value="C:plasma membrane"/>
    <property type="evidence" value="ECO:0007669"/>
    <property type="project" value="UniProtKB-SubCell"/>
</dbReference>
<accession>A0A8J2R9F0</accession>
<feature type="signal peptide" evidence="11">
    <location>
        <begin position="1"/>
        <end position="24"/>
    </location>
</feature>
<dbReference type="PROSITE" id="PS50835">
    <property type="entry name" value="IG_LIKE"/>
    <property type="match status" value="3"/>
</dbReference>
<feature type="region of interest" description="Disordered" evidence="9">
    <location>
        <begin position="361"/>
        <end position="380"/>
    </location>
</feature>
<evidence type="ECO:0000256" key="9">
    <source>
        <dbReference type="SAM" id="MobiDB-lite"/>
    </source>
</evidence>
<proteinExistence type="predicted"/>
<feature type="chain" id="PRO_5035191234" description="Ig-like domain-containing protein" evidence="11">
    <location>
        <begin position="25"/>
        <end position="472"/>
    </location>
</feature>
<dbReference type="SUPFAM" id="SSF48726">
    <property type="entry name" value="Immunoglobulin"/>
    <property type="match status" value="2"/>
</dbReference>
<keyword evidence="14" id="KW-1185">Reference proteome</keyword>
<dbReference type="OrthoDB" id="10012075at2759"/>
<dbReference type="InterPro" id="IPR013151">
    <property type="entry name" value="Immunoglobulin_dom"/>
</dbReference>
<keyword evidence="6" id="KW-1015">Disulfide bond</keyword>
<dbReference type="SMART" id="SM00409">
    <property type="entry name" value="IG"/>
    <property type="match status" value="3"/>
</dbReference>
<keyword evidence="4" id="KW-0677">Repeat</keyword>
<evidence type="ECO:0000313" key="13">
    <source>
        <dbReference type="EMBL" id="CAH0099427.1"/>
    </source>
</evidence>
<dbReference type="Pfam" id="PF00047">
    <property type="entry name" value="ig"/>
    <property type="match status" value="1"/>
</dbReference>
<evidence type="ECO:0000256" key="4">
    <source>
        <dbReference type="ARBA" id="ARBA00022737"/>
    </source>
</evidence>
<sequence length="472" mass="52182">MSPLIRFCWCWTILVTSLVRLSPALTVTKNGEEPEPDFIGQIGNVTIAQGRDAILSCSVAHLNDYTVGWVKVDTKAIQATGRRVVTLNTRVSVENIPGSPVWKLIIKSAQPDDAGYYMAQINTDPMKSQMAYLSVMEPPNIDDEATPSVRQIKENEAVDLHCQASGQPNPNITWKREDGTNISHDSCRHLNDNNIQQQQKDLTLTGSLPKGYGRFCIASAGRSSMGTYLCVASNGVPPAVSKRIQLIVLFPTTIRAEKPLVGAPAGVNGIGLECIVEASPMTHHLFWYRGNYSLGSAERYSLTIQKINIYTIKMTLAILNLREEDAGLYRCQAGKSEATIRLYIHTPLTTTTQSTTVKRTIATETSTSRRPRPSNSSPTRLFLPTSMMTTETYRSVTLYQHTPSDEVDVLTSSNRPVQDVIYKNLSFHKSQSSSSPKLARFDLVQLLLIPLIVISFTIMGNCFPSQFSILAH</sequence>
<evidence type="ECO:0000256" key="1">
    <source>
        <dbReference type="ARBA" id="ARBA00004236"/>
    </source>
</evidence>
<keyword evidence="10" id="KW-0812">Transmembrane</keyword>
<evidence type="ECO:0000256" key="10">
    <source>
        <dbReference type="SAM" id="Phobius"/>
    </source>
</evidence>
<dbReference type="InterPro" id="IPR007110">
    <property type="entry name" value="Ig-like_dom"/>
</dbReference>
<keyword evidence="7" id="KW-0325">Glycoprotein</keyword>
<evidence type="ECO:0000256" key="11">
    <source>
        <dbReference type="SAM" id="SignalP"/>
    </source>
</evidence>
<organism evidence="13 14">
    <name type="scientific">Daphnia galeata</name>
    <dbReference type="NCBI Taxonomy" id="27404"/>
    <lineage>
        <taxon>Eukaryota</taxon>
        <taxon>Metazoa</taxon>
        <taxon>Ecdysozoa</taxon>
        <taxon>Arthropoda</taxon>
        <taxon>Crustacea</taxon>
        <taxon>Branchiopoda</taxon>
        <taxon>Diplostraca</taxon>
        <taxon>Cladocera</taxon>
        <taxon>Anomopoda</taxon>
        <taxon>Daphniidae</taxon>
        <taxon>Daphnia</taxon>
    </lineage>
</organism>
<keyword evidence="8" id="KW-0393">Immunoglobulin domain</keyword>
<dbReference type="Pfam" id="PF07679">
    <property type="entry name" value="I-set"/>
    <property type="match status" value="1"/>
</dbReference>
<dbReference type="PANTHER" id="PTHR12231:SF87">
    <property type="entry name" value="DPR-INTERACTING PROTEIN BETA, ISOFORM C"/>
    <property type="match status" value="1"/>
</dbReference>
<keyword evidence="10" id="KW-1133">Transmembrane helix</keyword>
<dbReference type="InterPro" id="IPR051170">
    <property type="entry name" value="Neural/epithelial_adhesion"/>
</dbReference>
<evidence type="ECO:0000256" key="7">
    <source>
        <dbReference type="ARBA" id="ARBA00023180"/>
    </source>
</evidence>
<dbReference type="AlphaFoldDB" id="A0A8J2R9F0"/>
<dbReference type="InterPro" id="IPR013783">
    <property type="entry name" value="Ig-like_fold"/>
</dbReference>
<dbReference type="FunFam" id="2.60.40.10:FF:000328">
    <property type="entry name" value="CLUMA_CG000981, isoform A"/>
    <property type="match status" value="1"/>
</dbReference>
<dbReference type="InterPro" id="IPR003598">
    <property type="entry name" value="Ig_sub2"/>
</dbReference>
<keyword evidence="3 11" id="KW-0732">Signal</keyword>
<comment type="subcellular location">
    <subcellularLocation>
        <location evidence="1">Cell membrane</location>
    </subcellularLocation>
</comment>
<evidence type="ECO:0000256" key="6">
    <source>
        <dbReference type="ARBA" id="ARBA00023157"/>
    </source>
</evidence>
<dbReference type="EMBL" id="CAKKLH010000019">
    <property type="protein sequence ID" value="CAH0099427.1"/>
    <property type="molecule type" value="Genomic_DNA"/>
</dbReference>
<evidence type="ECO:0000313" key="14">
    <source>
        <dbReference type="Proteomes" id="UP000789390"/>
    </source>
</evidence>
<reference evidence="13" key="1">
    <citation type="submission" date="2021-11" db="EMBL/GenBank/DDBJ databases">
        <authorList>
            <person name="Schell T."/>
        </authorList>
    </citation>
    <scope>NUCLEOTIDE SEQUENCE</scope>
    <source>
        <strain evidence="13">M5</strain>
    </source>
</reference>
<feature type="domain" description="Ig-like" evidence="12">
    <location>
        <begin position="36"/>
        <end position="134"/>
    </location>
</feature>
<keyword evidence="5 10" id="KW-0472">Membrane</keyword>
<feature type="domain" description="Ig-like" evidence="12">
    <location>
        <begin position="139"/>
        <end position="241"/>
    </location>
</feature>
<dbReference type="Proteomes" id="UP000789390">
    <property type="component" value="Unassembled WGS sequence"/>
</dbReference>
<evidence type="ECO:0000256" key="5">
    <source>
        <dbReference type="ARBA" id="ARBA00023136"/>
    </source>
</evidence>
<dbReference type="Pfam" id="PF13927">
    <property type="entry name" value="Ig_3"/>
    <property type="match status" value="1"/>
</dbReference>
<dbReference type="InterPro" id="IPR013098">
    <property type="entry name" value="Ig_I-set"/>
</dbReference>
<evidence type="ECO:0000256" key="8">
    <source>
        <dbReference type="ARBA" id="ARBA00023319"/>
    </source>
</evidence>
<evidence type="ECO:0000259" key="12">
    <source>
        <dbReference type="PROSITE" id="PS50835"/>
    </source>
</evidence>
<dbReference type="SMART" id="SM00408">
    <property type="entry name" value="IGc2"/>
    <property type="match status" value="3"/>
</dbReference>
<evidence type="ECO:0000256" key="3">
    <source>
        <dbReference type="ARBA" id="ARBA00022729"/>
    </source>
</evidence>
<protein>
    <recommendedName>
        <fullName evidence="12">Ig-like domain-containing protein</fullName>
    </recommendedName>
</protein>
<dbReference type="InterPro" id="IPR003599">
    <property type="entry name" value="Ig_sub"/>
</dbReference>
<dbReference type="InterPro" id="IPR036179">
    <property type="entry name" value="Ig-like_dom_sf"/>
</dbReference>
<dbReference type="Gene3D" id="2.60.40.10">
    <property type="entry name" value="Immunoglobulins"/>
    <property type="match status" value="3"/>
</dbReference>
<evidence type="ECO:0000256" key="2">
    <source>
        <dbReference type="ARBA" id="ARBA00022475"/>
    </source>
</evidence>
<comment type="caution">
    <text evidence="13">The sequence shown here is derived from an EMBL/GenBank/DDBJ whole genome shotgun (WGS) entry which is preliminary data.</text>
</comment>
<gene>
    <name evidence="13" type="ORF">DGAL_LOCUS1561</name>
</gene>
<dbReference type="PANTHER" id="PTHR12231">
    <property type="entry name" value="CTX-RELATED TYPE I TRANSMEMBRANE PROTEIN"/>
    <property type="match status" value="1"/>
</dbReference>
<keyword evidence="2" id="KW-1003">Cell membrane</keyword>